<keyword evidence="2" id="KW-1185">Reference proteome</keyword>
<reference evidence="1" key="1">
    <citation type="submission" date="2019-06" db="EMBL/GenBank/DDBJ databases">
        <authorList>
            <person name="Zheng W."/>
        </authorList>
    </citation>
    <scope>NUCLEOTIDE SEQUENCE</scope>
    <source>
        <strain evidence="1">QDHG01</strain>
    </source>
</reference>
<evidence type="ECO:0000313" key="2">
    <source>
        <dbReference type="Proteomes" id="UP000785679"/>
    </source>
</evidence>
<dbReference type="EMBL" id="RRYP01032762">
    <property type="protein sequence ID" value="TNV70786.1"/>
    <property type="molecule type" value="Genomic_DNA"/>
</dbReference>
<dbReference type="AlphaFoldDB" id="A0A8J8N9F3"/>
<protein>
    <submittedName>
        <fullName evidence="1">Uncharacterized protein</fullName>
    </submittedName>
</protein>
<comment type="caution">
    <text evidence="1">The sequence shown here is derived from an EMBL/GenBank/DDBJ whole genome shotgun (WGS) entry which is preliminary data.</text>
</comment>
<organism evidence="1 2">
    <name type="scientific">Halteria grandinella</name>
    <dbReference type="NCBI Taxonomy" id="5974"/>
    <lineage>
        <taxon>Eukaryota</taxon>
        <taxon>Sar</taxon>
        <taxon>Alveolata</taxon>
        <taxon>Ciliophora</taxon>
        <taxon>Intramacronucleata</taxon>
        <taxon>Spirotrichea</taxon>
        <taxon>Stichotrichia</taxon>
        <taxon>Sporadotrichida</taxon>
        <taxon>Halteriidae</taxon>
        <taxon>Halteria</taxon>
    </lineage>
</organism>
<name>A0A8J8N9F3_HALGN</name>
<accession>A0A8J8N9F3</accession>
<proteinExistence type="predicted"/>
<gene>
    <name evidence="1" type="ORF">FGO68_gene1611</name>
</gene>
<sequence length="222" mass="25062">MGGGTPGKSLITTRIKQADQICYYSLVNFDSATGAVEWGISSPYSANLFQRATVYAGDADATLVACGKYKDSDADPFSIFFARFQLDYVTFVPLTLQHPNNTYMQGYINQYKSIVMGLLPLQILSAWHQFRRTCRPHLQQQKRTPLPQSILWLRLLLTWVLSLSMTLRGNSMMRPFLLSMGSFLCRSCQQQHIQDTSLEVSLSIMGRAQGCLTNSQRVKDLQ</sequence>
<dbReference type="Proteomes" id="UP000785679">
    <property type="component" value="Unassembled WGS sequence"/>
</dbReference>
<evidence type="ECO:0000313" key="1">
    <source>
        <dbReference type="EMBL" id="TNV70786.1"/>
    </source>
</evidence>